<evidence type="ECO:0000313" key="2">
    <source>
        <dbReference type="EMBL" id="MBP1466191.1"/>
    </source>
</evidence>
<dbReference type="InterPro" id="IPR027417">
    <property type="entry name" value="P-loop_NTPase"/>
</dbReference>
<dbReference type="EMBL" id="SIJK02000016">
    <property type="protein sequence ID" value="MBP1466191.1"/>
    <property type="molecule type" value="Genomic_DNA"/>
</dbReference>
<name>A0ABS4D9S4_9CHLR</name>
<organism evidence="2 3">
    <name type="scientific">Candidatus Chloroploca mongolica</name>
    <dbReference type="NCBI Taxonomy" id="2528176"/>
    <lineage>
        <taxon>Bacteria</taxon>
        <taxon>Bacillati</taxon>
        <taxon>Chloroflexota</taxon>
        <taxon>Chloroflexia</taxon>
        <taxon>Chloroflexales</taxon>
        <taxon>Chloroflexineae</taxon>
        <taxon>Oscillochloridaceae</taxon>
        <taxon>Candidatus Chloroploca</taxon>
    </lineage>
</organism>
<keyword evidence="3" id="KW-1185">Reference proteome</keyword>
<feature type="coiled-coil region" evidence="1">
    <location>
        <begin position="477"/>
        <end position="554"/>
    </location>
</feature>
<reference evidence="2 3" key="1">
    <citation type="submission" date="2021-03" db="EMBL/GenBank/DDBJ databases">
        <authorList>
            <person name="Grouzdev D.S."/>
        </authorList>
    </citation>
    <scope>NUCLEOTIDE SEQUENCE [LARGE SCALE GENOMIC DNA]</scope>
    <source>
        <strain evidence="2 3">M50-1</strain>
    </source>
</reference>
<dbReference type="RefSeq" id="WP_135478196.1">
    <property type="nucleotide sequence ID" value="NZ_SIJK02000016.1"/>
</dbReference>
<feature type="coiled-coil region" evidence="1">
    <location>
        <begin position="289"/>
        <end position="359"/>
    </location>
</feature>
<proteinExistence type="predicted"/>
<evidence type="ECO:0000256" key="1">
    <source>
        <dbReference type="SAM" id="Coils"/>
    </source>
</evidence>
<comment type="caution">
    <text evidence="2">The sequence shown here is derived from an EMBL/GenBank/DDBJ whole genome shotgun (WGS) entry which is preliminary data.</text>
</comment>
<gene>
    <name evidence="2" type="ORF">EYB53_010785</name>
</gene>
<sequence length="890" mass="102187">MREMVSSILKLGLINSGMFDTLELNTDVRAVHLVGDNNVGKTSLIELIQFLYFPDLREMHFSKSLSETLAFYFRREGSYILFTVRTVRGTQRTLGVYGTGTADSRQVFAFDGAFHLVDFLDEQRHVLSPQRVGVRLADRRFYLYQRAEDHERGLVGEQNEDQANVHLFDLGRGNFRLLRRLLQNLLRLERLTARDIRLFLNALVESTGAKTRIDVARDFDRKYTEARNIRDRINSLLRLKPLIDQWTAAVERREQAARDEHVARLRLSYAAQRYAEMLEEEQGHLGRRAAALSVALVELEEQRQRLANQIAEQRSRTVELQRMLDELQRLAERCVGYRREQVRTERNQLSYQAIELEKRIEQAGSVSVAQIEGRLRKAHDDRDRIRRLIESRTVSHLLAEADLSDDQRALLRFLVSEQLLSLPLADTVTDAAQLLASAHAAAARIDPQGVFHGFGLSIVRSVWYRPTADEEPLADRLAEVEQRILTHERELAIARDREQIQQQIRSLQRQVNELETLLGTLQRLEELEISSGGAAAVARELESCRREQQELEAQQRPLAERVRAHQDAQVTLRTELSTLQHRLDEVRQVGREIGDAAEPCPADIASVAAEELPELFRLSRERHRDLRNERRRTEEALHEPRARLDDLYEREAPETTFTAWVTEKRLLTAEVDRLEAQLHESYANLVTLVKGELDKLTQAFEIIRSRVAELNNGIRRVSISNIERIELHVQESQLVEAIRQTSQLQFDMFAPSTGSLSLEAAEQQIEHYLVDTLRAHGRELNLDDLFQLEFRVTYAQTGEQRTVTEIHAFESNGTAIGVKIVVYLGLIRLLQGTRRSIVTRIPFFLDEVGSLSSNNLRQIIAYCTEHHFLPIFASPTITPTSCSAMEIEVG</sequence>
<dbReference type="SUPFAM" id="SSF52540">
    <property type="entry name" value="P-loop containing nucleoside triphosphate hydrolases"/>
    <property type="match status" value="1"/>
</dbReference>
<keyword evidence="2" id="KW-0547">Nucleotide-binding</keyword>
<accession>A0ABS4D9S4</accession>
<keyword evidence="2" id="KW-0067">ATP-binding</keyword>
<keyword evidence="1" id="KW-0175">Coiled coil</keyword>
<dbReference type="Proteomes" id="UP001193081">
    <property type="component" value="Unassembled WGS sequence"/>
</dbReference>
<dbReference type="GO" id="GO:0005524">
    <property type="term" value="F:ATP binding"/>
    <property type="evidence" value="ECO:0007669"/>
    <property type="project" value="UniProtKB-KW"/>
</dbReference>
<evidence type="ECO:0000313" key="3">
    <source>
        <dbReference type="Proteomes" id="UP001193081"/>
    </source>
</evidence>
<protein>
    <submittedName>
        <fullName evidence="2">ATP-binding protein</fullName>
    </submittedName>
</protein>